<comment type="caution">
    <text evidence="2">The sequence shown here is derived from an EMBL/GenBank/DDBJ whole genome shotgun (WGS) entry which is preliminary data.</text>
</comment>
<dbReference type="OrthoDB" id="3257020at2759"/>
<reference evidence="2 3" key="1">
    <citation type="journal article" date="2011" name="PLoS Pathog.">
        <title>Endophytic Life Strategies Decoded by Genome and Transcriptome Analyses of the Mutualistic Root Symbiont Piriformospora indica.</title>
        <authorList>
            <person name="Zuccaro A."/>
            <person name="Lahrmann U."/>
            <person name="Guldener U."/>
            <person name="Langen G."/>
            <person name="Pfiffi S."/>
            <person name="Biedenkopf D."/>
            <person name="Wong P."/>
            <person name="Samans B."/>
            <person name="Grimm C."/>
            <person name="Basiewicz M."/>
            <person name="Murat C."/>
            <person name="Martin F."/>
            <person name="Kogel K.H."/>
        </authorList>
    </citation>
    <scope>NUCLEOTIDE SEQUENCE [LARGE SCALE GENOMIC DNA]</scope>
    <source>
        <strain evidence="2 3">DSM 11827</strain>
    </source>
</reference>
<dbReference type="Proteomes" id="UP000007148">
    <property type="component" value="Unassembled WGS sequence"/>
</dbReference>
<feature type="compositionally biased region" description="Polar residues" evidence="1">
    <location>
        <begin position="19"/>
        <end position="35"/>
    </location>
</feature>
<name>G4TT49_SERID</name>
<dbReference type="EMBL" id="CAFZ01000319">
    <property type="protein sequence ID" value="CCA74492.1"/>
    <property type="molecule type" value="Genomic_DNA"/>
</dbReference>
<feature type="compositionally biased region" description="Basic and acidic residues" evidence="1">
    <location>
        <begin position="94"/>
        <end position="105"/>
    </location>
</feature>
<feature type="compositionally biased region" description="Basic residues" evidence="1">
    <location>
        <begin position="1"/>
        <end position="13"/>
    </location>
</feature>
<feature type="region of interest" description="Disordered" evidence="1">
    <location>
        <begin position="88"/>
        <end position="115"/>
    </location>
</feature>
<evidence type="ECO:0000313" key="2">
    <source>
        <dbReference type="EMBL" id="CCA74492.1"/>
    </source>
</evidence>
<dbReference type="InParanoid" id="G4TT49"/>
<protein>
    <submittedName>
        <fullName evidence="2">Uncharacterized protein</fullName>
    </submittedName>
</protein>
<feature type="region of interest" description="Disordered" evidence="1">
    <location>
        <begin position="1"/>
        <end position="69"/>
    </location>
</feature>
<accession>G4TT49</accession>
<dbReference type="HOGENOM" id="CLU_973567_0_0_1"/>
<keyword evidence="3" id="KW-1185">Reference proteome</keyword>
<gene>
    <name evidence="2" type="ORF">PIIN_08444</name>
</gene>
<sequence>MRHKKPVKKHPAKRGTPATPVQTQHSNQTPEATTHNAHDEPKHSAPSSVSHEDSRPSSPSTNASKTSFVRPSLALTKLAHEQTQMHDYSYPEDGYEHGHEPHEDEPYTPSDPYFTPASREKGVGDWLTQWEHMNYPGMELADPQFIETWEFHLRLRLEQAYPRMCYFFLCDKKLFVLVTLLTLRRMAKAEGLTGRPVGKSKQDRQFVDKIAQCMRDAELRYDKDEEWMTWWRETLLTVQGGLQRGWLSADSPNIVYAKDIMKLYRRFAKIAKRLAEAEVESHDVHV</sequence>
<proteinExistence type="predicted"/>
<dbReference type="AlphaFoldDB" id="G4TT49"/>
<organism evidence="2 3">
    <name type="scientific">Serendipita indica (strain DSM 11827)</name>
    <name type="common">Root endophyte fungus</name>
    <name type="synonym">Piriformospora indica</name>
    <dbReference type="NCBI Taxonomy" id="1109443"/>
    <lineage>
        <taxon>Eukaryota</taxon>
        <taxon>Fungi</taxon>
        <taxon>Dikarya</taxon>
        <taxon>Basidiomycota</taxon>
        <taxon>Agaricomycotina</taxon>
        <taxon>Agaricomycetes</taxon>
        <taxon>Sebacinales</taxon>
        <taxon>Serendipitaceae</taxon>
        <taxon>Serendipita</taxon>
    </lineage>
</organism>
<evidence type="ECO:0000256" key="1">
    <source>
        <dbReference type="SAM" id="MobiDB-lite"/>
    </source>
</evidence>
<feature type="compositionally biased region" description="Polar residues" evidence="1">
    <location>
        <begin position="56"/>
        <end position="69"/>
    </location>
</feature>
<evidence type="ECO:0000313" key="3">
    <source>
        <dbReference type="Proteomes" id="UP000007148"/>
    </source>
</evidence>